<evidence type="ECO:0000313" key="1">
    <source>
        <dbReference type="EMBL" id="KAF2671729.1"/>
    </source>
</evidence>
<dbReference type="EMBL" id="MU004232">
    <property type="protein sequence ID" value="KAF2671729.1"/>
    <property type="molecule type" value="Genomic_DNA"/>
</dbReference>
<keyword evidence="2" id="KW-1185">Reference proteome</keyword>
<proteinExistence type="predicted"/>
<accession>A0A6A6UHI1</accession>
<reference evidence="1" key="1">
    <citation type="journal article" date="2020" name="Stud. Mycol.">
        <title>101 Dothideomycetes genomes: a test case for predicting lifestyles and emergence of pathogens.</title>
        <authorList>
            <person name="Haridas S."/>
            <person name="Albert R."/>
            <person name="Binder M."/>
            <person name="Bloem J."/>
            <person name="Labutti K."/>
            <person name="Salamov A."/>
            <person name="Andreopoulos B."/>
            <person name="Baker S."/>
            <person name="Barry K."/>
            <person name="Bills G."/>
            <person name="Bluhm B."/>
            <person name="Cannon C."/>
            <person name="Castanera R."/>
            <person name="Culley D."/>
            <person name="Daum C."/>
            <person name="Ezra D."/>
            <person name="Gonzalez J."/>
            <person name="Henrissat B."/>
            <person name="Kuo A."/>
            <person name="Liang C."/>
            <person name="Lipzen A."/>
            <person name="Lutzoni F."/>
            <person name="Magnuson J."/>
            <person name="Mondo S."/>
            <person name="Nolan M."/>
            <person name="Ohm R."/>
            <person name="Pangilinan J."/>
            <person name="Park H.-J."/>
            <person name="Ramirez L."/>
            <person name="Alfaro M."/>
            <person name="Sun H."/>
            <person name="Tritt A."/>
            <person name="Yoshinaga Y."/>
            <person name="Zwiers L.-H."/>
            <person name="Turgeon B."/>
            <person name="Goodwin S."/>
            <person name="Spatafora J."/>
            <person name="Crous P."/>
            <person name="Grigoriev I."/>
        </authorList>
    </citation>
    <scope>NUCLEOTIDE SEQUENCE</scope>
    <source>
        <strain evidence="1">CBS 115976</strain>
    </source>
</reference>
<evidence type="ECO:0000313" key="2">
    <source>
        <dbReference type="Proteomes" id="UP000799302"/>
    </source>
</evidence>
<organism evidence="1 2">
    <name type="scientific">Microthyrium microscopicum</name>
    <dbReference type="NCBI Taxonomy" id="703497"/>
    <lineage>
        <taxon>Eukaryota</taxon>
        <taxon>Fungi</taxon>
        <taxon>Dikarya</taxon>
        <taxon>Ascomycota</taxon>
        <taxon>Pezizomycotina</taxon>
        <taxon>Dothideomycetes</taxon>
        <taxon>Dothideomycetes incertae sedis</taxon>
        <taxon>Microthyriales</taxon>
        <taxon>Microthyriaceae</taxon>
        <taxon>Microthyrium</taxon>
    </lineage>
</organism>
<dbReference type="OrthoDB" id="5199481at2759"/>
<dbReference type="AlphaFoldDB" id="A0A6A6UHI1"/>
<name>A0A6A6UHI1_9PEZI</name>
<dbReference type="Proteomes" id="UP000799302">
    <property type="component" value="Unassembled WGS sequence"/>
</dbReference>
<gene>
    <name evidence="1" type="ORF">BT63DRAFT_178519</name>
</gene>
<protein>
    <submittedName>
        <fullName evidence="1">Uncharacterized protein</fullName>
    </submittedName>
</protein>
<sequence length="156" mass="16369">MDPPAGAQIFNLVAKSSDPKANNQPLSVQGGKVGIFSGAKAGVFWSSPYDEKKTLSFHTNDDTHQIALKGSNGILDLIDVVNPTGDMITTGTSMEWSTFAVDGQGGVTVSDGADIPSRKWIAYQDGRGMTVALYDGFTDLKGKTVIDITLAASSPS</sequence>